<evidence type="ECO:0000313" key="1">
    <source>
        <dbReference type="Proteomes" id="UP000887540"/>
    </source>
</evidence>
<reference evidence="2" key="1">
    <citation type="submission" date="2022-11" db="UniProtKB">
        <authorList>
            <consortium name="WormBaseParasite"/>
        </authorList>
    </citation>
    <scope>IDENTIFICATION</scope>
</reference>
<sequence length="219" mass="24591">MVLFKNGVAIADSCLTVVGLACDNDFAVVCNFEVDNFTNQTLIHKKLELIHGEIPHPPRDIQPGVKLKFGSRKGSYTLYGVGAICTWEFKNRLIVVFWQVPLSGVGGDNILGLAITYPGITHSDISLDRIQCGTNTYAFENYCEGVTSKTADGKIFKTSYFREFEDSTEWIEVEDKDIIVRGIMGTSKHCQAHVEIIPHSDNDFADKVKNEIKKQKKRW</sequence>
<keyword evidence="1" id="KW-1185">Reference proteome</keyword>
<accession>A0A914CX22</accession>
<proteinExistence type="predicted"/>
<dbReference type="Proteomes" id="UP000887540">
    <property type="component" value="Unplaced"/>
</dbReference>
<name>A0A914CX22_9BILA</name>
<dbReference type="WBParaSite" id="ACRNAN_scaffold15791.g8984.t1">
    <property type="protein sequence ID" value="ACRNAN_scaffold15791.g8984.t1"/>
    <property type="gene ID" value="ACRNAN_scaffold15791.g8984"/>
</dbReference>
<protein>
    <submittedName>
        <fullName evidence="2">Uncharacterized protein</fullName>
    </submittedName>
</protein>
<organism evidence="1 2">
    <name type="scientific">Acrobeloides nanus</name>
    <dbReference type="NCBI Taxonomy" id="290746"/>
    <lineage>
        <taxon>Eukaryota</taxon>
        <taxon>Metazoa</taxon>
        <taxon>Ecdysozoa</taxon>
        <taxon>Nematoda</taxon>
        <taxon>Chromadorea</taxon>
        <taxon>Rhabditida</taxon>
        <taxon>Tylenchina</taxon>
        <taxon>Cephalobomorpha</taxon>
        <taxon>Cephaloboidea</taxon>
        <taxon>Cephalobidae</taxon>
        <taxon>Acrobeloides</taxon>
    </lineage>
</organism>
<dbReference type="AlphaFoldDB" id="A0A914CX22"/>
<dbReference type="Gene3D" id="2.60.270.50">
    <property type="match status" value="1"/>
</dbReference>
<evidence type="ECO:0000313" key="2">
    <source>
        <dbReference type="WBParaSite" id="ACRNAN_scaffold15791.g8984.t1"/>
    </source>
</evidence>